<dbReference type="Proteomes" id="UP001551482">
    <property type="component" value="Unassembled WGS sequence"/>
</dbReference>
<proteinExistence type="predicted"/>
<dbReference type="PANTHER" id="PTHR43422:SF3">
    <property type="entry name" value="THIAMINE THIAZOLE SYNTHASE"/>
    <property type="match status" value="1"/>
</dbReference>
<feature type="region of interest" description="Disordered" evidence="1">
    <location>
        <begin position="209"/>
        <end position="248"/>
    </location>
</feature>
<dbReference type="PRINTS" id="PR00420">
    <property type="entry name" value="RNGMNOXGNASE"/>
</dbReference>
<accession>A0ABV3DGI4</accession>
<evidence type="ECO:0000313" key="2">
    <source>
        <dbReference type="EMBL" id="MEU8134274.1"/>
    </source>
</evidence>
<organism evidence="2 3">
    <name type="scientific">Streptodolium elevatio</name>
    <dbReference type="NCBI Taxonomy" id="3157996"/>
    <lineage>
        <taxon>Bacteria</taxon>
        <taxon>Bacillati</taxon>
        <taxon>Actinomycetota</taxon>
        <taxon>Actinomycetes</taxon>
        <taxon>Kitasatosporales</taxon>
        <taxon>Streptomycetaceae</taxon>
        <taxon>Streptodolium</taxon>
    </lineage>
</organism>
<dbReference type="Gene3D" id="3.50.50.60">
    <property type="entry name" value="FAD/NAD(P)-binding domain"/>
    <property type="match status" value="2"/>
</dbReference>
<dbReference type="InterPro" id="IPR036188">
    <property type="entry name" value="FAD/NAD-bd_sf"/>
</dbReference>
<name>A0ABV3DGI4_9ACTN</name>
<comment type="caution">
    <text evidence="2">The sequence shown here is derived from an EMBL/GenBank/DDBJ whole genome shotgun (WGS) entry which is preliminary data.</text>
</comment>
<feature type="compositionally biased region" description="Gly residues" evidence="1">
    <location>
        <begin position="209"/>
        <end position="226"/>
    </location>
</feature>
<dbReference type="SUPFAM" id="SSF51905">
    <property type="entry name" value="FAD/NAD(P)-binding domain"/>
    <property type="match status" value="1"/>
</dbReference>
<dbReference type="RefSeq" id="WP_358352797.1">
    <property type="nucleotide sequence ID" value="NZ_JBEZFP010000024.1"/>
</dbReference>
<evidence type="ECO:0000256" key="1">
    <source>
        <dbReference type="SAM" id="MobiDB-lite"/>
    </source>
</evidence>
<gene>
    <name evidence="2" type="ORF">AB0C36_12265</name>
</gene>
<protein>
    <submittedName>
        <fullName evidence="2">Uncharacterized protein</fullName>
    </submittedName>
</protein>
<evidence type="ECO:0000313" key="3">
    <source>
        <dbReference type="Proteomes" id="UP001551482"/>
    </source>
</evidence>
<sequence length="463" mass="49067">MRTVAVLGAGIAGLLAARVLAEHADEVVIVERDELAPADGTESPRRGVPQGAQMHALLEAGRRGIERWLPGFTDEIVAAGAVRANTGTDVYGYLDGRRKVLVGDLPMVSATRPFLEAHIRRRVLAYPGVRVLTANVRGLSFRGERVDGVRLAVGGSDVPDTLPTDLVVDATGRGTRIAAWLAEGGWPEPPLERITVDLGYATAIFRGSGAGSGPGTGSGSGTGPGSESGSDPSAVTDGATLAQSLSTRPDGRVRVATLGRIEGDRWIALTAGYADDKPTRTAEDFLTRCREDPAEPFGKLAANARLEGEVAVYRHPDNRRRDFHRLTRFPAGLVSVGDAVASFNPVYGQGMSSAAAHASCLADALESGRLPGEPAAHYFSAVRRVTDDAWQTSVLNDLRLPHVTAKRPPGFALATRLGDLVHRAAVTDPVVGLRFLHVLHMIAPPRTLMTPSTLLRAIRAPRN</sequence>
<reference evidence="2 3" key="1">
    <citation type="submission" date="2024-06" db="EMBL/GenBank/DDBJ databases">
        <title>The Natural Products Discovery Center: Release of the First 8490 Sequenced Strains for Exploring Actinobacteria Biosynthetic Diversity.</title>
        <authorList>
            <person name="Kalkreuter E."/>
            <person name="Kautsar S.A."/>
            <person name="Yang D."/>
            <person name="Bader C.D."/>
            <person name="Teijaro C.N."/>
            <person name="Fluegel L."/>
            <person name="Davis C.M."/>
            <person name="Simpson J.R."/>
            <person name="Lauterbach L."/>
            <person name="Steele A.D."/>
            <person name="Gui C."/>
            <person name="Meng S."/>
            <person name="Li G."/>
            <person name="Viehrig K."/>
            <person name="Ye F."/>
            <person name="Su P."/>
            <person name="Kiefer A.F."/>
            <person name="Nichols A."/>
            <person name="Cepeda A.J."/>
            <person name="Yan W."/>
            <person name="Fan B."/>
            <person name="Jiang Y."/>
            <person name="Adhikari A."/>
            <person name="Zheng C.-J."/>
            <person name="Schuster L."/>
            <person name="Cowan T.M."/>
            <person name="Smanski M.J."/>
            <person name="Chevrette M.G."/>
            <person name="De Carvalho L.P.S."/>
            <person name="Shen B."/>
        </authorList>
    </citation>
    <scope>NUCLEOTIDE SEQUENCE [LARGE SCALE GENOMIC DNA]</scope>
    <source>
        <strain evidence="2 3">NPDC048946</strain>
    </source>
</reference>
<keyword evidence="3" id="KW-1185">Reference proteome</keyword>
<dbReference type="PANTHER" id="PTHR43422">
    <property type="entry name" value="THIAMINE THIAZOLE SYNTHASE"/>
    <property type="match status" value="1"/>
</dbReference>
<dbReference type="EMBL" id="JBEZFP010000024">
    <property type="protein sequence ID" value="MEU8134274.1"/>
    <property type="molecule type" value="Genomic_DNA"/>
</dbReference>